<dbReference type="AlphaFoldDB" id="D9QRQ7"/>
<organism evidence="3 4">
    <name type="scientific">Acetohalobium arabaticum (strain ATCC 49924 / DSM 5501 / Z-7288)</name>
    <dbReference type="NCBI Taxonomy" id="574087"/>
    <lineage>
        <taxon>Bacteria</taxon>
        <taxon>Bacillati</taxon>
        <taxon>Bacillota</taxon>
        <taxon>Clostridia</taxon>
        <taxon>Halanaerobiales</taxon>
        <taxon>Halobacteroidaceae</taxon>
        <taxon>Acetohalobium</taxon>
    </lineage>
</organism>
<dbReference type="CDD" id="cd16329">
    <property type="entry name" value="LolA_like"/>
    <property type="match status" value="1"/>
</dbReference>
<evidence type="ECO:0000313" key="3">
    <source>
        <dbReference type="EMBL" id="ADL13198.1"/>
    </source>
</evidence>
<keyword evidence="1" id="KW-0732">Signal</keyword>
<sequence length="256" mass="29714">MMKRIMIVTLIMVLVLSMSGLVSAQELSGDDVLDKVEESIDAQSSQVKLRMELYNESGSKRTRELEAYTKDGEYDKALICFLAPASVKDTAFLSQEKKSDDEDMYLYMPALGNVRKIAGSQKNGSFVGTDFSYNDLSILGGGKYKEDYQATILDEDDKEYLLRLVPTDEDIEYKFVKMWVQKSNWFPTKLEFYDKDKELYKELISEDIKERSGYWTAEKMTMKDLDEGSKTVIYLDEITYDLELNDRIFTVRYLRR</sequence>
<dbReference type="HOGENOM" id="CLU_074356_0_0_9"/>
<evidence type="ECO:0000256" key="1">
    <source>
        <dbReference type="SAM" id="SignalP"/>
    </source>
</evidence>
<protein>
    <recommendedName>
        <fullName evidence="2">Uncharacterized protein TP-0789 domain-containing protein</fullName>
    </recommendedName>
</protein>
<dbReference type="EMBL" id="CP002105">
    <property type="protein sequence ID" value="ADL13198.1"/>
    <property type="molecule type" value="Genomic_DNA"/>
</dbReference>
<gene>
    <name evidence="3" type="ordered locus">Acear_1693</name>
</gene>
<reference evidence="3 4" key="1">
    <citation type="journal article" date="2010" name="Stand. Genomic Sci.">
        <title>Complete genome sequence of Acetohalobium arabaticum type strain (Z-7288).</title>
        <authorList>
            <person name="Sikorski J."/>
            <person name="Lapidus A."/>
            <person name="Chertkov O."/>
            <person name="Lucas S."/>
            <person name="Copeland A."/>
            <person name="Glavina Del Rio T."/>
            <person name="Nolan M."/>
            <person name="Tice H."/>
            <person name="Cheng J.F."/>
            <person name="Han C."/>
            <person name="Brambilla E."/>
            <person name="Pitluck S."/>
            <person name="Liolios K."/>
            <person name="Ivanova N."/>
            <person name="Mavromatis K."/>
            <person name="Mikhailova N."/>
            <person name="Pati A."/>
            <person name="Bruce D."/>
            <person name="Detter C."/>
            <person name="Tapia R."/>
            <person name="Goodwin L."/>
            <person name="Chen A."/>
            <person name="Palaniappan K."/>
            <person name="Land M."/>
            <person name="Hauser L."/>
            <person name="Chang Y.J."/>
            <person name="Jeffries C.D."/>
            <person name="Rohde M."/>
            <person name="Goker M."/>
            <person name="Spring S."/>
            <person name="Woyke T."/>
            <person name="Bristow J."/>
            <person name="Eisen J.A."/>
            <person name="Markowitz V."/>
            <person name="Hugenholtz P."/>
            <person name="Kyrpides N.C."/>
            <person name="Klenk H.P."/>
        </authorList>
    </citation>
    <scope>NUCLEOTIDE SEQUENCE [LARGE SCALE GENOMIC DNA]</scope>
    <source>
        <strain evidence="4">ATCC 49924 / DSM 5501 / Z-7288</strain>
    </source>
</reference>
<proteinExistence type="predicted"/>
<feature type="chain" id="PRO_5003127067" description="Uncharacterized protein TP-0789 domain-containing protein" evidence="1">
    <location>
        <begin position="25"/>
        <end position="256"/>
    </location>
</feature>
<accession>D9QRQ7</accession>
<evidence type="ECO:0000313" key="4">
    <source>
        <dbReference type="Proteomes" id="UP000001661"/>
    </source>
</evidence>
<feature type="signal peptide" evidence="1">
    <location>
        <begin position="1"/>
        <end position="24"/>
    </location>
</feature>
<evidence type="ECO:0000259" key="2">
    <source>
        <dbReference type="Pfam" id="PF17131"/>
    </source>
</evidence>
<dbReference type="Pfam" id="PF17131">
    <property type="entry name" value="LolA_like"/>
    <property type="match status" value="1"/>
</dbReference>
<dbReference type="Proteomes" id="UP000001661">
    <property type="component" value="Chromosome"/>
</dbReference>
<dbReference type="InterPro" id="IPR033399">
    <property type="entry name" value="TP_0789-like"/>
</dbReference>
<dbReference type="InterPro" id="IPR029046">
    <property type="entry name" value="LolA/LolB/LppX"/>
</dbReference>
<name>D9QRQ7_ACEAZ</name>
<dbReference type="KEGG" id="aar:Acear_1693"/>
<dbReference type="eggNOG" id="COG2834">
    <property type="taxonomic scope" value="Bacteria"/>
</dbReference>
<dbReference type="SUPFAM" id="SSF89392">
    <property type="entry name" value="Prokaryotic lipoproteins and lipoprotein localization factors"/>
    <property type="match status" value="1"/>
</dbReference>
<dbReference type="STRING" id="574087.Acear_1693"/>
<dbReference type="Gene3D" id="2.50.20.10">
    <property type="entry name" value="Lipoprotein localisation LolA/LolB/LppX"/>
    <property type="match status" value="1"/>
</dbReference>
<keyword evidence="4" id="KW-1185">Reference proteome</keyword>
<feature type="domain" description="Uncharacterized protein TP-0789" evidence="2">
    <location>
        <begin position="75"/>
        <end position="256"/>
    </location>
</feature>